<dbReference type="EMBL" id="GBXM01060255">
    <property type="protein sequence ID" value="JAH48322.1"/>
    <property type="molecule type" value="Transcribed_RNA"/>
</dbReference>
<name>A0A0E9T4H5_ANGAN</name>
<organism evidence="1">
    <name type="scientific">Anguilla anguilla</name>
    <name type="common">European freshwater eel</name>
    <name type="synonym">Muraena anguilla</name>
    <dbReference type="NCBI Taxonomy" id="7936"/>
    <lineage>
        <taxon>Eukaryota</taxon>
        <taxon>Metazoa</taxon>
        <taxon>Chordata</taxon>
        <taxon>Craniata</taxon>
        <taxon>Vertebrata</taxon>
        <taxon>Euteleostomi</taxon>
        <taxon>Actinopterygii</taxon>
        <taxon>Neopterygii</taxon>
        <taxon>Teleostei</taxon>
        <taxon>Anguilliformes</taxon>
        <taxon>Anguillidae</taxon>
        <taxon>Anguilla</taxon>
    </lineage>
</organism>
<reference evidence="1" key="2">
    <citation type="journal article" date="2015" name="Fish Shellfish Immunol.">
        <title>Early steps in the European eel (Anguilla anguilla)-Vibrio vulnificus interaction in the gills: Role of the RtxA13 toxin.</title>
        <authorList>
            <person name="Callol A."/>
            <person name="Pajuelo D."/>
            <person name="Ebbesson L."/>
            <person name="Teles M."/>
            <person name="MacKenzie S."/>
            <person name="Amaro C."/>
        </authorList>
    </citation>
    <scope>NUCLEOTIDE SEQUENCE</scope>
</reference>
<evidence type="ECO:0000313" key="1">
    <source>
        <dbReference type="EMBL" id="JAH48322.1"/>
    </source>
</evidence>
<dbReference type="AlphaFoldDB" id="A0A0E9T4H5"/>
<proteinExistence type="predicted"/>
<sequence length="28" mass="3327">MQKLTIKQKDVVLSSVHLTFYNCLKQNF</sequence>
<reference evidence="1" key="1">
    <citation type="submission" date="2014-11" db="EMBL/GenBank/DDBJ databases">
        <authorList>
            <person name="Amaro Gonzalez C."/>
        </authorList>
    </citation>
    <scope>NUCLEOTIDE SEQUENCE</scope>
</reference>
<accession>A0A0E9T4H5</accession>
<protein>
    <submittedName>
        <fullName evidence="1">Uncharacterized protein</fullName>
    </submittedName>
</protein>